<dbReference type="PANTHER" id="PTHR11709">
    <property type="entry name" value="MULTI-COPPER OXIDASE"/>
    <property type="match status" value="1"/>
</dbReference>
<dbReference type="EMBL" id="GL377312">
    <property type="protein sequence ID" value="EFI92799.1"/>
    <property type="molecule type" value="Genomic_DNA"/>
</dbReference>
<dbReference type="PROSITE" id="PS00080">
    <property type="entry name" value="MULTICOPPER_OXIDASE2"/>
    <property type="match status" value="1"/>
</dbReference>
<dbReference type="GeneID" id="9597200"/>
<keyword evidence="5" id="KW-0186">Copper</keyword>
<dbReference type="InterPro" id="IPR001117">
    <property type="entry name" value="Cu-oxidase_2nd"/>
</dbReference>
<evidence type="ECO:0000256" key="4">
    <source>
        <dbReference type="ARBA" id="ARBA00023002"/>
    </source>
</evidence>
<dbReference type="Pfam" id="PF07732">
    <property type="entry name" value="Cu-oxidase_3"/>
    <property type="match status" value="1"/>
</dbReference>
<dbReference type="Proteomes" id="UP000007431">
    <property type="component" value="Unassembled WGS sequence"/>
</dbReference>
<dbReference type="CDD" id="cd13850">
    <property type="entry name" value="CuRO_1_Abr2_like"/>
    <property type="match status" value="1"/>
</dbReference>
<comment type="similarity">
    <text evidence="1">Belongs to the multicopper oxidase family.</text>
</comment>
<feature type="domain" description="Plastocyanin-like" evidence="9">
    <location>
        <begin position="220"/>
        <end position="426"/>
    </location>
</feature>
<keyword evidence="7" id="KW-0325">Glycoprotein</keyword>
<evidence type="ECO:0000259" key="11">
    <source>
        <dbReference type="Pfam" id="PF07732"/>
    </source>
</evidence>
<evidence type="ECO:0000313" key="13">
    <source>
        <dbReference type="Proteomes" id="UP000007431"/>
    </source>
</evidence>
<keyword evidence="6" id="KW-1015">Disulfide bond</keyword>
<dbReference type="RefSeq" id="XP_003027702.1">
    <property type="nucleotide sequence ID" value="XM_003027656.1"/>
</dbReference>
<dbReference type="PANTHER" id="PTHR11709:SF488">
    <property type="entry name" value="LACCASE-RELATED"/>
    <property type="match status" value="1"/>
</dbReference>
<dbReference type="CDD" id="cd13876">
    <property type="entry name" value="CuRO_2_Abr2_like"/>
    <property type="match status" value="1"/>
</dbReference>
<proteinExistence type="inferred from homology"/>
<evidence type="ECO:0000256" key="3">
    <source>
        <dbReference type="ARBA" id="ARBA00022729"/>
    </source>
</evidence>
<evidence type="ECO:0008006" key="14">
    <source>
        <dbReference type="Google" id="ProtNLM"/>
    </source>
</evidence>
<dbReference type="SMR" id="D8QGN6"/>
<dbReference type="InParanoid" id="D8QGN6"/>
<dbReference type="InterPro" id="IPR011706">
    <property type="entry name" value="Cu-oxidase_C"/>
</dbReference>
<sequence length="690" mass="74997">MRLSLLPLLSISSLGLARHSRRATFYHAEQASRRGLLDLDLDVSASIDLFGSNHAEGNPVPTDTGKTVYYDVVVSEGIANPDGGKDRMVYLINGEFPAKTLYLDQGDDVEMNVFANTTEGITIHFHGIDQQGTPWSDGVPGVSQKLIHPGGNFTYRWNAHQYGLFQGHAHQKQQQDDGLVFPIFIRPKAEVERPFSQLAALAGGNDEDVNAMIAAEANTHVFTVMDWRHRTSEEVNEIWETANVEPLCVDSVLINGRGSMVCPPMEELKKIGDARGFGNITAKGCLAVTNPIVNPPAKGFAQDADMSVIPEDTWNTCNATSADRQLYTLEVDPTNGTWASFGIVNTGGLWEMKFSIDEHPLYVYAIDGQYVNTTRPFDMVSVPSGVRYQVLVKLDKDAGAAYTIRAAANVVPQVITGYGVLQYSGNSTINTSTKNTFVAPATGYPALPTSSASMDYTGAPLGRNDTAKTPASELDPWVDAPPFPANPPLTEADGNITMVVLGMSRPNSTTWAANNTGLQGPLYEEGDPLIWPSVWKPAAEAMQNNSGPLAGSALINAKSVTILPNDTIVDVIMTVTGEHPLHPMHKHYNQFWVIGQGQGEWNYSSVAEAAAAMPENFNFVNPPVRDSYNTPASTDFAWLAIRYRTVNPGPDLIHCHLSQHATGGMVEVLLEGIELVDLPEEYAQPQSQQQ</sequence>
<dbReference type="CDD" id="cd13898">
    <property type="entry name" value="CuRO_3_Abr2_like"/>
    <property type="match status" value="1"/>
</dbReference>
<dbReference type="KEGG" id="scm:SCHCO_02516955"/>
<dbReference type="Pfam" id="PF00394">
    <property type="entry name" value="Cu-oxidase"/>
    <property type="match status" value="1"/>
</dbReference>
<evidence type="ECO:0000256" key="7">
    <source>
        <dbReference type="ARBA" id="ARBA00023180"/>
    </source>
</evidence>
<keyword evidence="13" id="KW-1185">Reference proteome</keyword>
<dbReference type="AlphaFoldDB" id="D8QGN6"/>
<accession>D8QGN6</accession>
<dbReference type="GO" id="GO:0005507">
    <property type="term" value="F:copper ion binding"/>
    <property type="evidence" value="ECO:0007669"/>
    <property type="project" value="InterPro"/>
</dbReference>
<dbReference type="InterPro" id="IPR045087">
    <property type="entry name" value="Cu-oxidase_fam"/>
</dbReference>
<organism evidence="13">
    <name type="scientific">Schizophyllum commune (strain H4-8 / FGSC 9210)</name>
    <name type="common">Split gill fungus</name>
    <dbReference type="NCBI Taxonomy" id="578458"/>
    <lineage>
        <taxon>Eukaryota</taxon>
        <taxon>Fungi</taxon>
        <taxon>Dikarya</taxon>
        <taxon>Basidiomycota</taxon>
        <taxon>Agaricomycotina</taxon>
        <taxon>Agaricomycetes</taxon>
        <taxon>Agaricomycetidae</taxon>
        <taxon>Agaricales</taxon>
        <taxon>Schizophyllaceae</taxon>
        <taxon>Schizophyllum</taxon>
    </lineage>
</organism>
<keyword evidence="4" id="KW-0560">Oxidoreductase</keyword>
<dbReference type="Pfam" id="PF07731">
    <property type="entry name" value="Cu-oxidase_2"/>
    <property type="match status" value="1"/>
</dbReference>
<evidence type="ECO:0000256" key="1">
    <source>
        <dbReference type="ARBA" id="ARBA00010609"/>
    </source>
</evidence>
<feature type="chain" id="PRO_5003120915" description="Multicopper oxidase" evidence="8">
    <location>
        <begin position="18"/>
        <end position="690"/>
    </location>
</feature>
<dbReference type="Gene3D" id="2.60.40.420">
    <property type="entry name" value="Cupredoxins - blue copper proteins"/>
    <property type="match status" value="3"/>
</dbReference>
<protein>
    <recommendedName>
        <fullName evidence="14">Multicopper oxidase</fullName>
    </recommendedName>
</protein>
<dbReference type="VEuPathDB" id="FungiDB:SCHCODRAFT_02516955"/>
<evidence type="ECO:0000259" key="10">
    <source>
        <dbReference type="Pfam" id="PF07731"/>
    </source>
</evidence>
<evidence type="ECO:0000256" key="2">
    <source>
        <dbReference type="ARBA" id="ARBA00022723"/>
    </source>
</evidence>
<dbReference type="OMA" id="YGAIYIH"/>
<dbReference type="HOGENOM" id="CLU_006504_5_0_1"/>
<feature type="domain" description="Plastocyanin-like" evidence="10">
    <location>
        <begin position="550"/>
        <end position="671"/>
    </location>
</feature>
<evidence type="ECO:0000313" key="12">
    <source>
        <dbReference type="EMBL" id="EFI92799.1"/>
    </source>
</evidence>
<dbReference type="OrthoDB" id="2121828at2759"/>
<keyword evidence="3 8" id="KW-0732">Signal</keyword>
<dbReference type="InterPro" id="IPR008972">
    <property type="entry name" value="Cupredoxin"/>
</dbReference>
<dbReference type="InterPro" id="IPR002355">
    <property type="entry name" value="Cu_oxidase_Cu_BS"/>
</dbReference>
<gene>
    <name evidence="12" type="ORF">SCHCODRAFT_258476</name>
</gene>
<evidence type="ECO:0000256" key="6">
    <source>
        <dbReference type="ARBA" id="ARBA00023157"/>
    </source>
</evidence>
<dbReference type="GO" id="GO:0016491">
    <property type="term" value="F:oxidoreductase activity"/>
    <property type="evidence" value="ECO:0007669"/>
    <property type="project" value="UniProtKB-KW"/>
</dbReference>
<dbReference type="SUPFAM" id="SSF49503">
    <property type="entry name" value="Cupredoxins"/>
    <property type="match status" value="3"/>
</dbReference>
<dbReference type="STRING" id="578458.D8QGN6"/>
<dbReference type="eggNOG" id="KOG1263">
    <property type="taxonomic scope" value="Eukaryota"/>
</dbReference>
<name>D8QGN6_SCHCM</name>
<evidence type="ECO:0000259" key="9">
    <source>
        <dbReference type="Pfam" id="PF00394"/>
    </source>
</evidence>
<feature type="signal peptide" evidence="8">
    <location>
        <begin position="1"/>
        <end position="17"/>
    </location>
</feature>
<dbReference type="InterPro" id="IPR011707">
    <property type="entry name" value="Cu-oxidase-like_N"/>
</dbReference>
<evidence type="ECO:0000256" key="8">
    <source>
        <dbReference type="SAM" id="SignalP"/>
    </source>
</evidence>
<feature type="domain" description="Plastocyanin-like" evidence="11">
    <location>
        <begin position="75"/>
        <end position="189"/>
    </location>
</feature>
<reference evidence="12 13" key="1">
    <citation type="journal article" date="2010" name="Nat. Biotechnol.">
        <title>Genome sequence of the model mushroom Schizophyllum commune.</title>
        <authorList>
            <person name="Ohm R.A."/>
            <person name="de Jong J.F."/>
            <person name="Lugones L.G."/>
            <person name="Aerts A."/>
            <person name="Kothe E."/>
            <person name="Stajich J.E."/>
            <person name="de Vries R.P."/>
            <person name="Record E."/>
            <person name="Levasseur A."/>
            <person name="Baker S.E."/>
            <person name="Bartholomew K.A."/>
            <person name="Coutinho P.M."/>
            <person name="Erdmann S."/>
            <person name="Fowler T.J."/>
            <person name="Gathman A.C."/>
            <person name="Lombard V."/>
            <person name="Henrissat B."/>
            <person name="Knabe N."/>
            <person name="Kuees U."/>
            <person name="Lilly W.W."/>
            <person name="Lindquist E."/>
            <person name="Lucas S."/>
            <person name="Magnuson J.K."/>
            <person name="Piumi F."/>
            <person name="Raudaskoski M."/>
            <person name="Salamov A."/>
            <person name="Schmutz J."/>
            <person name="Schwarze F.W.M.R."/>
            <person name="vanKuyk P.A."/>
            <person name="Horton J.S."/>
            <person name="Grigoriev I.V."/>
            <person name="Woesten H.A.B."/>
        </authorList>
    </citation>
    <scope>NUCLEOTIDE SEQUENCE [LARGE SCALE GENOMIC DNA]</scope>
    <source>
        <strain evidence="13">H4-8 / FGSC 9210</strain>
    </source>
</reference>
<evidence type="ECO:0000256" key="5">
    <source>
        <dbReference type="ARBA" id="ARBA00023008"/>
    </source>
</evidence>
<keyword evidence="2" id="KW-0479">Metal-binding</keyword>